<gene>
    <name evidence="8" type="ORF">CI15_34065</name>
</gene>
<dbReference type="GO" id="GO:0000156">
    <property type="term" value="F:phosphorelay response regulator activity"/>
    <property type="evidence" value="ECO:0007669"/>
    <property type="project" value="TreeGrafter"/>
</dbReference>
<feature type="domain" description="Response regulatory" evidence="6">
    <location>
        <begin position="2"/>
        <end position="117"/>
    </location>
</feature>
<dbReference type="PROSITE" id="PS51755">
    <property type="entry name" value="OMPR_PHOB"/>
    <property type="match status" value="1"/>
</dbReference>
<dbReference type="PANTHER" id="PTHR48111:SF40">
    <property type="entry name" value="PHOSPHATE REGULON TRANSCRIPTIONAL REGULATORY PROTEIN PHOB"/>
    <property type="match status" value="1"/>
</dbReference>
<feature type="modified residue" description="4-aspartylphosphate" evidence="4">
    <location>
        <position position="51"/>
    </location>
</feature>
<evidence type="ECO:0000256" key="1">
    <source>
        <dbReference type="ARBA" id="ARBA00022553"/>
    </source>
</evidence>
<dbReference type="OrthoDB" id="9802426at2"/>
<dbReference type="Gene3D" id="3.40.50.2300">
    <property type="match status" value="1"/>
</dbReference>
<dbReference type="RefSeq" id="WP_062137849.1">
    <property type="nucleotide sequence ID" value="NZ_LRBG01000039.1"/>
</dbReference>
<feature type="DNA-binding region" description="OmpR/PhoB-type" evidence="5">
    <location>
        <begin position="128"/>
        <end position="227"/>
    </location>
</feature>
<evidence type="ECO:0000256" key="5">
    <source>
        <dbReference type="PROSITE-ProRule" id="PRU01091"/>
    </source>
</evidence>
<dbReference type="GO" id="GO:0005829">
    <property type="term" value="C:cytosol"/>
    <property type="evidence" value="ECO:0007669"/>
    <property type="project" value="TreeGrafter"/>
</dbReference>
<dbReference type="SMART" id="SM00448">
    <property type="entry name" value="REC"/>
    <property type="match status" value="1"/>
</dbReference>
<dbReference type="GO" id="GO:0006355">
    <property type="term" value="P:regulation of DNA-templated transcription"/>
    <property type="evidence" value="ECO:0007669"/>
    <property type="project" value="InterPro"/>
</dbReference>
<protein>
    <submittedName>
        <fullName evidence="8">Two-component system response regulator</fullName>
    </submittedName>
</protein>
<comment type="caution">
    <text evidence="8">The sequence shown here is derived from an EMBL/GenBank/DDBJ whole genome shotgun (WGS) entry which is preliminary data.</text>
</comment>
<evidence type="ECO:0000256" key="4">
    <source>
        <dbReference type="PROSITE-ProRule" id="PRU00169"/>
    </source>
</evidence>
<dbReference type="InterPro" id="IPR001867">
    <property type="entry name" value="OmpR/PhoB-type_DNA-bd"/>
</dbReference>
<dbReference type="GO" id="GO:0000976">
    <property type="term" value="F:transcription cis-regulatory region binding"/>
    <property type="evidence" value="ECO:0007669"/>
    <property type="project" value="TreeGrafter"/>
</dbReference>
<dbReference type="InterPro" id="IPR039420">
    <property type="entry name" value="WalR-like"/>
</dbReference>
<dbReference type="PANTHER" id="PTHR48111">
    <property type="entry name" value="REGULATOR OF RPOS"/>
    <property type="match status" value="1"/>
</dbReference>
<dbReference type="Gene3D" id="1.10.10.10">
    <property type="entry name" value="Winged helix-like DNA-binding domain superfamily/Winged helix DNA-binding domain"/>
    <property type="match status" value="1"/>
</dbReference>
<dbReference type="STRING" id="1399968.CI15_34065"/>
<name>A0A149PBZ0_9BURK</name>
<dbReference type="Pfam" id="PF00072">
    <property type="entry name" value="Response_reg"/>
    <property type="match status" value="1"/>
</dbReference>
<dbReference type="CDD" id="cd00383">
    <property type="entry name" value="trans_reg_C"/>
    <property type="match status" value="1"/>
</dbReference>
<dbReference type="SMART" id="SM00862">
    <property type="entry name" value="Trans_reg_C"/>
    <property type="match status" value="1"/>
</dbReference>
<keyword evidence="9" id="KW-1185">Reference proteome</keyword>
<accession>A0A149PBZ0</accession>
<keyword evidence="3 5" id="KW-0238">DNA-binding</keyword>
<sequence length="234" mass="27112">MKILSLEDDHAQSEVIRAVLAAEGHEVQTVREGSEAIRYLENATADLLVLDWQVSDISGLEVLGWVRERIGRKLPVLFLTNRTREDETITALNAGADDYMIKPVRRRELVARVNALLRRAYPPVHRHETLMTVGRYTIDFHARTVSFDDQVMGLTTKEFDVTAVLFRNLGRVMPRDMLVKMIWGRDLDKVSRSLDTHIYRLRNKLRLKPENGLRLRAIYMHGYRLERVTEESGF</sequence>
<keyword evidence="1 4" id="KW-0597">Phosphoprotein</keyword>
<dbReference type="Proteomes" id="UP000075613">
    <property type="component" value="Unassembled WGS sequence"/>
</dbReference>
<organism evidence="8 9">
    <name type="scientific">Paraburkholderia monticola</name>
    <dbReference type="NCBI Taxonomy" id="1399968"/>
    <lineage>
        <taxon>Bacteria</taxon>
        <taxon>Pseudomonadati</taxon>
        <taxon>Pseudomonadota</taxon>
        <taxon>Betaproteobacteria</taxon>
        <taxon>Burkholderiales</taxon>
        <taxon>Burkholderiaceae</taxon>
        <taxon>Paraburkholderia</taxon>
    </lineage>
</organism>
<dbReference type="InterPro" id="IPR001789">
    <property type="entry name" value="Sig_transdc_resp-reg_receiver"/>
</dbReference>
<feature type="domain" description="OmpR/PhoB-type" evidence="7">
    <location>
        <begin position="128"/>
        <end position="227"/>
    </location>
</feature>
<dbReference type="Pfam" id="PF00486">
    <property type="entry name" value="Trans_reg_C"/>
    <property type="match status" value="1"/>
</dbReference>
<reference evidence="8 9" key="1">
    <citation type="journal article" date="2015" name="Int. J. Syst. Evol. Microbiol.">
        <title>Burkholderia monticola sp. nov., isolated from mountain soil.</title>
        <authorList>
            <person name="Baek I."/>
            <person name="Seo B."/>
            <person name="Lee I."/>
            <person name="Yi H."/>
            <person name="Chun J."/>
        </authorList>
    </citation>
    <scope>NUCLEOTIDE SEQUENCE [LARGE SCALE GENOMIC DNA]</scope>
    <source>
        <strain evidence="8 9">JC2948</strain>
    </source>
</reference>
<dbReference type="GO" id="GO:0032993">
    <property type="term" value="C:protein-DNA complex"/>
    <property type="evidence" value="ECO:0007669"/>
    <property type="project" value="TreeGrafter"/>
</dbReference>
<evidence type="ECO:0000259" key="6">
    <source>
        <dbReference type="PROSITE" id="PS50110"/>
    </source>
</evidence>
<evidence type="ECO:0000256" key="3">
    <source>
        <dbReference type="ARBA" id="ARBA00023125"/>
    </source>
</evidence>
<evidence type="ECO:0000259" key="7">
    <source>
        <dbReference type="PROSITE" id="PS51755"/>
    </source>
</evidence>
<evidence type="ECO:0000256" key="2">
    <source>
        <dbReference type="ARBA" id="ARBA00023012"/>
    </source>
</evidence>
<dbReference type="EMBL" id="LRBG01000039">
    <property type="protein sequence ID" value="KXU82547.1"/>
    <property type="molecule type" value="Genomic_DNA"/>
</dbReference>
<keyword evidence="2" id="KW-0902">Two-component regulatory system</keyword>
<dbReference type="InterPro" id="IPR036388">
    <property type="entry name" value="WH-like_DNA-bd_sf"/>
</dbReference>
<proteinExistence type="predicted"/>
<dbReference type="PROSITE" id="PS50110">
    <property type="entry name" value="RESPONSE_REGULATORY"/>
    <property type="match status" value="1"/>
</dbReference>
<evidence type="ECO:0000313" key="9">
    <source>
        <dbReference type="Proteomes" id="UP000075613"/>
    </source>
</evidence>
<evidence type="ECO:0000313" key="8">
    <source>
        <dbReference type="EMBL" id="KXU82547.1"/>
    </source>
</evidence>
<dbReference type="AlphaFoldDB" id="A0A149PBZ0"/>
<dbReference type="SUPFAM" id="SSF52172">
    <property type="entry name" value="CheY-like"/>
    <property type="match status" value="1"/>
</dbReference>
<dbReference type="Gene3D" id="6.10.250.690">
    <property type="match status" value="1"/>
</dbReference>
<dbReference type="InterPro" id="IPR011006">
    <property type="entry name" value="CheY-like_superfamily"/>
</dbReference>